<reference evidence="3 4" key="1">
    <citation type="submission" date="2016-11" db="EMBL/GenBank/DDBJ databases">
        <authorList>
            <person name="Jaros S."/>
            <person name="Januszkiewicz K."/>
            <person name="Wedrychowicz H."/>
        </authorList>
    </citation>
    <scope>NUCLEOTIDE SEQUENCE [LARGE SCALE GENOMIC DNA]</scope>
    <source>
        <strain evidence="3 4">DSM 25479</strain>
    </source>
</reference>
<dbReference type="AlphaFoldDB" id="A0A1M6FIP8"/>
<feature type="domain" description="DUF2520" evidence="2">
    <location>
        <begin position="120"/>
        <end position="242"/>
    </location>
</feature>
<dbReference type="Proteomes" id="UP000184335">
    <property type="component" value="Unassembled WGS sequence"/>
</dbReference>
<dbReference type="Pfam" id="PF03807">
    <property type="entry name" value="F420_oxidored"/>
    <property type="match status" value="1"/>
</dbReference>
<name>A0A1M6FIP8_9FLAO</name>
<protein>
    <submittedName>
        <fullName evidence="3">Predicted oxidoreductase, contains short-chain dehydrogenase (SDR) and DUF2520 domains</fullName>
    </submittedName>
</protein>
<dbReference type="InterPro" id="IPR028939">
    <property type="entry name" value="P5C_Rdtase_cat_N"/>
</dbReference>
<dbReference type="SUPFAM" id="SSF51735">
    <property type="entry name" value="NAD(P)-binding Rossmann-fold domains"/>
    <property type="match status" value="1"/>
</dbReference>
<evidence type="ECO:0000313" key="4">
    <source>
        <dbReference type="Proteomes" id="UP000184335"/>
    </source>
</evidence>
<dbReference type="PANTHER" id="PTHR40459">
    <property type="entry name" value="CONSERVED HYPOTHETICAL ALANINE AND LEUCINE RICH PROTEIN"/>
    <property type="match status" value="1"/>
</dbReference>
<dbReference type="InterPro" id="IPR037108">
    <property type="entry name" value="TM1727-like_C_sf"/>
</dbReference>
<dbReference type="InterPro" id="IPR008927">
    <property type="entry name" value="6-PGluconate_DH-like_C_sf"/>
</dbReference>
<dbReference type="InterPro" id="IPR036291">
    <property type="entry name" value="NAD(P)-bd_dom_sf"/>
</dbReference>
<keyword evidence="4" id="KW-1185">Reference proteome</keyword>
<proteinExistence type="predicted"/>
<gene>
    <name evidence="3" type="ORF">SAMN05443429_10728</name>
</gene>
<dbReference type="OrthoDB" id="9810755at2"/>
<organism evidence="3 4">
    <name type="scientific">Cruoricaptor ignavus</name>
    <dbReference type="NCBI Taxonomy" id="1118202"/>
    <lineage>
        <taxon>Bacteria</taxon>
        <taxon>Pseudomonadati</taxon>
        <taxon>Bacteroidota</taxon>
        <taxon>Flavobacteriia</taxon>
        <taxon>Flavobacteriales</taxon>
        <taxon>Weeksellaceae</taxon>
        <taxon>Cruoricaptor</taxon>
    </lineage>
</organism>
<dbReference type="Gene3D" id="3.40.50.720">
    <property type="entry name" value="NAD(P)-binding Rossmann-like Domain"/>
    <property type="match status" value="1"/>
</dbReference>
<dbReference type="Gene3D" id="1.10.1040.20">
    <property type="entry name" value="ProC-like, C-terminal domain"/>
    <property type="match status" value="1"/>
</dbReference>
<sequence length="258" mass="28987">MKICIIGSGNVAYHLAKAFKTSGINVDRIYGRNEAALREISASLDIPFATGSLPEAELYIISVKDDAIAEVSSFIQDKKCLVAHTSGSVPMQSLRGGYRKAVFYPLQTFSKEKKLSYRDIPFFVEAENEKDEKLLIKLAGQISDKVSLADSVQRRYIHLAAVFACNFVNHLFARAKEIAENHGIAFDNFLPLITETVGKIYTMDPKEVQTGPAIRGDFSVIAAHRLLLEEQMPQKIFDVMNESIIEMYHPRKREKSRN</sequence>
<dbReference type="RefSeq" id="WP_073179906.1">
    <property type="nucleotide sequence ID" value="NZ_FQYI01000007.1"/>
</dbReference>
<accession>A0A1M6FIP8</accession>
<dbReference type="STRING" id="1118202.SAMN05443429_10728"/>
<evidence type="ECO:0000313" key="3">
    <source>
        <dbReference type="EMBL" id="SHI97580.1"/>
    </source>
</evidence>
<evidence type="ECO:0000259" key="2">
    <source>
        <dbReference type="Pfam" id="PF10728"/>
    </source>
</evidence>
<feature type="domain" description="Pyrroline-5-carboxylate reductase catalytic N-terminal" evidence="1">
    <location>
        <begin position="2"/>
        <end position="76"/>
    </location>
</feature>
<dbReference type="InterPro" id="IPR018931">
    <property type="entry name" value="DUF2520"/>
</dbReference>
<dbReference type="EMBL" id="FQYI01000007">
    <property type="protein sequence ID" value="SHI97580.1"/>
    <property type="molecule type" value="Genomic_DNA"/>
</dbReference>
<evidence type="ECO:0000259" key="1">
    <source>
        <dbReference type="Pfam" id="PF03807"/>
    </source>
</evidence>
<dbReference type="PANTHER" id="PTHR40459:SF1">
    <property type="entry name" value="CONSERVED HYPOTHETICAL ALANINE AND LEUCINE RICH PROTEIN"/>
    <property type="match status" value="1"/>
</dbReference>
<dbReference type="SUPFAM" id="SSF48179">
    <property type="entry name" value="6-phosphogluconate dehydrogenase C-terminal domain-like"/>
    <property type="match status" value="1"/>
</dbReference>
<dbReference type="Pfam" id="PF10728">
    <property type="entry name" value="DUF2520"/>
    <property type="match status" value="1"/>
</dbReference>